<dbReference type="Pfam" id="PF15584">
    <property type="entry name" value="Imm72"/>
    <property type="match status" value="1"/>
</dbReference>
<dbReference type="RefSeq" id="WP_153281614.1">
    <property type="nucleotide sequence ID" value="NZ_CP045644.1"/>
</dbReference>
<dbReference type="AlphaFoldDB" id="A0A5Q0M2U5"/>
<evidence type="ECO:0000259" key="2">
    <source>
        <dbReference type="Pfam" id="PF15602"/>
    </source>
</evidence>
<feature type="domain" description="Immunity protein 71" evidence="2">
    <location>
        <begin position="9"/>
        <end position="159"/>
    </location>
</feature>
<reference evidence="3 4" key="1">
    <citation type="submission" date="2019-10" db="EMBL/GenBank/DDBJ databases">
        <title>Complete genome sequence of Variovorax paradoxus 5C-2.</title>
        <authorList>
            <person name="Gogoleva N.E."/>
            <person name="Balkin A.S."/>
        </authorList>
    </citation>
    <scope>NUCLEOTIDE SEQUENCE [LARGE SCALE GENOMIC DNA]</scope>
    <source>
        <strain evidence="3 4">5C-2</strain>
    </source>
</reference>
<gene>
    <name evidence="3" type="ORF">GFK26_08525</name>
</gene>
<dbReference type="InterPro" id="IPR028950">
    <property type="entry name" value="Imm71"/>
</dbReference>
<evidence type="ECO:0008006" key="5">
    <source>
        <dbReference type="Google" id="ProtNLM"/>
    </source>
</evidence>
<feature type="domain" description="Immunity protein 72" evidence="1">
    <location>
        <begin position="199"/>
        <end position="288"/>
    </location>
</feature>
<evidence type="ECO:0000313" key="4">
    <source>
        <dbReference type="Proteomes" id="UP000326780"/>
    </source>
</evidence>
<protein>
    <recommendedName>
        <fullName evidence="5">Immunity protein 72 domain-containing protein</fullName>
    </recommendedName>
</protein>
<dbReference type="Pfam" id="PF15602">
    <property type="entry name" value="Imm71"/>
    <property type="match status" value="1"/>
</dbReference>
<evidence type="ECO:0000313" key="3">
    <source>
        <dbReference type="EMBL" id="QFZ82802.1"/>
    </source>
</evidence>
<organism evidence="3 4">
    <name type="scientific">Variovorax paradoxus</name>
    <dbReference type="NCBI Taxonomy" id="34073"/>
    <lineage>
        <taxon>Bacteria</taxon>
        <taxon>Pseudomonadati</taxon>
        <taxon>Pseudomonadota</taxon>
        <taxon>Betaproteobacteria</taxon>
        <taxon>Burkholderiales</taxon>
        <taxon>Comamonadaceae</taxon>
        <taxon>Variovorax</taxon>
    </lineage>
</organism>
<accession>A0A5Q0M2U5</accession>
<sequence length="358" mass="39993">MTVQVSTRLPNELERKQIFYALKRWTSYTAWERILKFYQAWADITEASLREASAKGLEDKSSIRASRLISVLKGLADLDEAVARLKQGDKGIFKYASYSELARSYRPLDHEGEMLWRVAKGEIGINYESTPLWNEYARTVTQLSQAWSECSSNAIQPNFDGSVDPVTRTRFNDYLKAELERMTFPDSLPEPSDPIEPLLVRTGQGVKFSGIWEPVDAPAPKIISFFKPAPPKGPFPIVGTMAYLHGGTAAPNMASDGTGGEGRPAVWRLLWKDDRYEDGTVPEEEKHYVFLQPQAEEVHVPTRSTPTASLTVIESGQQAPVAGRWLVEDDLRASIEVAAGEVLPLHEGRKVRWTLAAA</sequence>
<evidence type="ECO:0000259" key="1">
    <source>
        <dbReference type="Pfam" id="PF15584"/>
    </source>
</evidence>
<proteinExistence type="predicted"/>
<dbReference type="Proteomes" id="UP000326780">
    <property type="component" value="Chromosome"/>
</dbReference>
<name>A0A5Q0M2U5_VARPD</name>
<dbReference type="EMBL" id="CP045644">
    <property type="protein sequence ID" value="QFZ82802.1"/>
    <property type="molecule type" value="Genomic_DNA"/>
</dbReference>
<dbReference type="InterPro" id="IPR028966">
    <property type="entry name" value="Imm72"/>
</dbReference>